<evidence type="ECO:0000256" key="8">
    <source>
        <dbReference type="SAM" id="Phobius"/>
    </source>
</evidence>
<evidence type="ECO:0000256" key="6">
    <source>
        <dbReference type="ARBA" id="ARBA00022989"/>
    </source>
</evidence>
<evidence type="ECO:0000256" key="3">
    <source>
        <dbReference type="ARBA" id="ARBA00022670"/>
    </source>
</evidence>
<proteinExistence type="predicted"/>
<dbReference type="AlphaFoldDB" id="A0A1F7YJH3"/>
<dbReference type="GO" id="GO:0005886">
    <property type="term" value="C:plasma membrane"/>
    <property type="evidence" value="ECO:0007669"/>
    <property type="project" value="UniProtKB-SubCell"/>
</dbReference>
<accession>A0A1F7YJH3</accession>
<gene>
    <name evidence="9" type="ORF">A2627_02570</name>
</gene>
<evidence type="ECO:0000256" key="4">
    <source>
        <dbReference type="ARBA" id="ARBA00022692"/>
    </source>
</evidence>
<comment type="subcellular location">
    <subcellularLocation>
        <location evidence="1">Cell membrane</location>
        <topology evidence="1">Multi-pass membrane protein</topology>
    </subcellularLocation>
</comment>
<sequence>MKGAKKTFGHLFLVVVIILMVLPFVTTFNELLTKIVENSLLYRPVEKYFVPYEVALIKTFISLFGVETLPNSVAVVKNGVNYGTFISWNCIGWQSFIILLISLKTGLQGRFTRSSVTQVILIGLLGTFFMNLFRISFVLILLYHFGKVPASIVHDYLGVLISIVWLFFFWWFSYKFILEERQLTIHDEAIK</sequence>
<organism evidence="9 10">
    <name type="scientific">Candidatus Woesebacteria bacterium RIFCSPHIGHO2_01_FULL_39_28</name>
    <dbReference type="NCBI Taxonomy" id="1802496"/>
    <lineage>
        <taxon>Bacteria</taxon>
        <taxon>Candidatus Woeseibacteriota</taxon>
    </lineage>
</organism>
<comment type="caution">
    <text evidence="9">The sequence shown here is derived from an EMBL/GenBank/DDBJ whole genome shotgun (WGS) entry which is preliminary data.</text>
</comment>
<dbReference type="NCBIfam" id="TIGR04178">
    <property type="entry name" value="exo_archaeo"/>
    <property type="match status" value="1"/>
</dbReference>
<dbReference type="InterPro" id="IPR026392">
    <property type="entry name" value="Exo/Archaeosortase_dom"/>
</dbReference>
<protein>
    <recommendedName>
        <fullName evidence="11">Exosortase/archaeosortase family protein</fullName>
    </recommendedName>
</protein>
<feature type="transmembrane region" description="Helical" evidence="8">
    <location>
        <begin position="85"/>
        <end position="107"/>
    </location>
</feature>
<keyword evidence="3" id="KW-0645">Protease</keyword>
<keyword evidence="7 8" id="KW-0472">Membrane</keyword>
<dbReference type="GO" id="GO:0006508">
    <property type="term" value="P:proteolysis"/>
    <property type="evidence" value="ECO:0007669"/>
    <property type="project" value="UniProtKB-KW"/>
</dbReference>
<dbReference type="GO" id="GO:0008233">
    <property type="term" value="F:peptidase activity"/>
    <property type="evidence" value="ECO:0007669"/>
    <property type="project" value="UniProtKB-KW"/>
</dbReference>
<evidence type="ECO:0000313" key="9">
    <source>
        <dbReference type="EMBL" id="OGM27029.1"/>
    </source>
</evidence>
<keyword evidence="5" id="KW-0378">Hydrolase</keyword>
<evidence type="ECO:0000256" key="2">
    <source>
        <dbReference type="ARBA" id="ARBA00022475"/>
    </source>
</evidence>
<evidence type="ECO:0000256" key="7">
    <source>
        <dbReference type="ARBA" id="ARBA00023136"/>
    </source>
</evidence>
<reference evidence="9 10" key="1">
    <citation type="journal article" date="2016" name="Nat. Commun.">
        <title>Thousands of microbial genomes shed light on interconnected biogeochemical processes in an aquifer system.</title>
        <authorList>
            <person name="Anantharaman K."/>
            <person name="Brown C.T."/>
            <person name="Hug L.A."/>
            <person name="Sharon I."/>
            <person name="Castelle C.J."/>
            <person name="Probst A.J."/>
            <person name="Thomas B.C."/>
            <person name="Singh A."/>
            <person name="Wilkins M.J."/>
            <person name="Karaoz U."/>
            <person name="Brodie E.L."/>
            <person name="Williams K.H."/>
            <person name="Hubbard S.S."/>
            <person name="Banfield J.F."/>
        </authorList>
    </citation>
    <scope>NUCLEOTIDE SEQUENCE [LARGE SCALE GENOMIC DNA]</scope>
</reference>
<keyword evidence="4 8" id="KW-0812">Transmembrane</keyword>
<evidence type="ECO:0000313" key="10">
    <source>
        <dbReference type="Proteomes" id="UP000178851"/>
    </source>
</evidence>
<name>A0A1F7YJH3_9BACT</name>
<feature type="transmembrane region" description="Helical" evidence="8">
    <location>
        <begin position="7"/>
        <end position="25"/>
    </location>
</feature>
<feature type="transmembrane region" description="Helical" evidence="8">
    <location>
        <begin position="119"/>
        <end position="144"/>
    </location>
</feature>
<dbReference type="EMBL" id="MGGI01000009">
    <property type="protein sequence ID" value="OGM27029.1"/>
    <property type="molecule type" value="Genomic_DNA"/>
</dbReference>
<evidence type="ECO:0000256" key="5">
    <source>
        <dbReference type="ARBA" id="ARBA00022801"/>
    </source>
</evidence>
<dbReference type="Proteomes" id="UP000178851">
    <property type="component" value="Unassembled WGS sequence"/>
</dbReference>
<feature type="transmembrane region" description="Helical" evidence="8">
    <location>
        <begin position="156"/>
        <end position="174"/>
    </location>
</feature>
<evidence type="ECO:0000256" key="1">
    <source>
        <dbReference type="ARBA" id="ARBA00004651"/>
    </source>
</evidence>
<evidence type="ECO:0008006" key="11">
    <source>
        <dbReference type="Google" id="ProtNLM"/>
    </source>
</evidence>
<keyword evidence="6 8" id="KW-1133">Transmembrane helix</keyword>
<keyword evidence="2" id="KW-1003">Cell membrane</keyword>